<evidence type="ECO:0000313" key="2">
    <source>
        <dbReference type="Proteomes" id="UP000054776"/>
    </source>
</evidence>
<protein>
    <submittedName>
        <fullName evidence="1">Uncharacterized protein</fullName>
    </submittedName>
</protein>
<keyword evidence="2" id="KW-1185">Reference proteome</keyword>
<reference evidence="1 2" key="1">
    <citation type="submission" date="2015-01" db="EMBL/GenBank/DDBJ databases">
        <title>Evolution of Trichinella species and genotypes.</title>
        <authorList>
            <person name="Korhonen P.K."/>
            <person name="Edoardo P."/>
            <person name="Giuseppe L.R."/>
            <person name="Gasser R.B."/>
        </authorList>
    </citation>
    <scope>NUCLEOTIDE SEQUENCE [LARGE SCALE GENOMIC DNA]</scope>
    <source>
        <strain evidence="1">ISS3</strain>
    </source>
</reference>
<dbReference type="EMBL" id="JYDH01000476">
    <property type="protein sequence ID" value="KRY26321.1"/>
    <property type="molecule type" value="Genomic_DNA"/>
</dbReference>
<accession>A0A0V1ANC0</accession>
<proteinExistence type="predicted"/>
<gene>
    <name evidence="1" type="ORF">T01_11378</name>
</gene>
<sequence length="62" mass="7155">LIRNSVLESFTLNCLSVVEYMGSQVDVLPICMHTEISHQKLFSTGWIICLFQPMMHFGHRIC</sequence>
<dbReference type="AlphaFoldDB" id="A0A0V1ANC0"/>
<dbReference type="InParanoid" id="A0A0V1ANC0"/>
<dbReference type="Proteomes" id="UP000054776">
    <property type="component" value="Unassembled WGS sequence"/>
</dbReference>
<feature type="non-terminal residue" evidence="1">
    <location>
        <position position="1"/>
    </location>
</feature>
<comment type="caution">
    <text evidence="1">The sequence shown here is derived from an EMBL/GenBank/DDBJ whole genome shotgun (WGS) entry which is preliminary data.</text>
</comment>
<evidence type="ECO:0000313" key="1">
    <source>
        <dbReference type="EMBL" id="KRY26321.1"/>
    </source>
</evidence>
<name>A0A0V1ANC0_TRISP</name>
<organism evidence="1 2">
    <name type="scientific">Trichinella spiralis</name>
    <name type="common">Trichina worm</name>
    <dbReference type="NCBI Taxonomy" id="6334"/>
    <lineage>
        <taxon>Eukaryota</taxon>
        <taxon>Metazoa</taxon>
        <taxon>Ecdysozoa</taxon>
        <taxon>Nematoda</taxon>
        <taxon>Enoplea</taxon>
        <taxon>Dorylaimia</taxon>
        <taxon>Trichinellida</taxon>
        <taxon>Trichinellidae</taxon>
        <taxon>Trichinella</taxon>
    </lineage>
</organism>